<keyword evidence="3" id="KW-0804">Transcription</keyword>
<dbReference type="InterPro" id="IPR011008">
    <property type="entry name" value="Dimeric_a/b-barrel"/>
</dbReference>
<evidence type="ECO:0000313" key="6">
    <source>
        <dbReference type="EMBL" id="ABP64464.1"/>
    </source>
</evidence>
<keyword evidence="7" id="KW-1185">Reference proteome</keyword>
<gene>
    <name evidence="6" type="ordered locus">Saro_3604</name>
</gene>
<evidence type="ECO:0000256" key="3">
    <source>
        <dbReference type="ARBA" id="ARBA00023163"/>
    </source>
</evidence>
<dbReference type="SMART" id="SM00344">
    <property type="entry name" value="HTH_ASNC"/>
    <property type="match status" value="1"/>
</dbReference>
<evidence type="ECO:0000256" key="2">
    <source>
        <dbReference type="ARBA" id="ARBA00023125"/>
    </source>
</evidence>
<dbReference type="Gene3D" id="3.30.70.920">
    <property type="match status" value="1"/>
</dbReference>
<protein>
    <submittedName>
        <fullName evidence="6">Transcriptional regulator, AsnC family</fullName>
    </submittedName>
</protein>
<dbReference type="Gene3D" id="1.10.10.10">
    <property type="entry name" value="Winged helix-like DNA-binding domain superfamily/Winged helix DNA-binding domain"/>
    <property type="match status" value="1"/>
</dbReference>
<evidence type="ECO:0000256" key="1">
    <source>
        <dbReference type="ARBA" id="ARBA00023015"/>
    </source>
</evidence>
<evidence type="ECO:0000259" key="4">
    <source>
        <dbReference type="Pfam" id="PF01037"/>
    </source>
</evidence>
<evidence type="ECO:0000313" key="7">
    <source>
        <dbReference type="Proteomes" id="UP000009134"/>
    </source>
</evidence>
<keyword evidence="1" id="KW-0805">Transcription regulation</keyword>
<organism evidence="6 7">
    <name type="scientific">Novosphingobium aromaticivorans (strain ATCC 700278 / DSM 12444 / CCUG 56034 / CIP 105152 / NBRC 16084 / F199)</name>
    <dbReference type="NCBI Taxonomy" id="279238"/>
    <lineage>
        <taxon>Bacteria</taxon>
        <taxon>Pseudomonadati</taxon>
        <taxon>Pseudomonadota</taxon>
        <taxon>Alphaproteobacteria</taxon>
        <taxon>Sphingomonadales</taxon>
        <taxon>Sphingomonadaceae</taxon>
        <taxon>Novosphingobium</taxon>
    </lineage>
</organism>
<geneLocation type="plasmid" evidence="6 7">
    <name>pNL2</name>
</geneLocation>
<dbReference type="PRINTS" id="PR00033">
    <property type="entry name" value="HTHASNC"/>
</dbReference>
<dbReference type="GO" id="GO:0005829">
    <property type="term" value="C:cytosol"/>
    <property type="evidence" value="ECO:0007669"/>
    <property type="project" value="TreeGrafter"/>
</dbReference>
<dbReference type="PANTHER" id="PTHR30154:SF34">
    <property type="entry name" value="TRANSCRIPTIONAL REGULATOR AZLB"/>
    <property type="match status" value="1"/>
</dbReference>
<dbReference type="HOGENOM" id="CLU_091233_5_2_5"/>
<reference evidence="6 7" key="1">
    <citation type="submission" date="2007-04" db="EMBL/GenBank/DDBJ databases">
        <title>Complete sequence of plasmid pNL2 of Novosphingobium aromaticivorans DSM 12444.</title>
        <authorList>
            <consortium name="US DOE Joint Genome Institute"/>
            <person name="Copeland A."/>
            <person name="Lucas S."/>
            <person name="Lapidus A."/>
            <person name="Barry K."/>
            <person name="Detter J.C."/>
            <person name="Glavina del Rio T."/>
            <person name="Hammon N."/>
            <person name="Israni S."/>
            <person name="Dalin E."/>
            <person name="Tice H."/>
            <person name="Pitluck S."/>
            <person name="Chertkov O."/>
            <person name="Han C."/>
            <person name="Thomson S."/>
            <person name="Schmutz J."/>
            <person name="Larimer F."/>
            <person name="Land M."/>
            <person name="Kyrpides N."/>
            <person name="Ivanova N."/>
            <person name="Fredrickson J."/>
            <person name="Romine M.F."/>
            <person name="Richardson P."/>
        </authorList>
    </citation>
    <scope>NUCLEOTIDE SEQUENCE [LARGE SCALE GENOMIC DNA]</scope>
    <source>
        <strain evidence="7">ATCC 700278 / DSM 12444 / CCUG 56034 / CIP 105152 / NBRC 16084 / F199</strain>
        <plasmid evidence="6 7">pNL2</plasmid>
    </source>
</reference>
<dbReference type="RefSeq" id="WP_011906851.1">
    <property type="nucleotide sequence ID" value="NC_009427.1"/>
</dbReference>
<dbReference type="PANTHER" id="PTHR30154">
    <property type="entry name" value="LEUCINE-RESPONSIVE REGULATORY PROTEIN"/>
    <property type="match status" value="1"/>
</dbReference>
<keyword evidence="2" id="KW-0238">DNA-binding</keyword>
<dbReference type="EMBL" id="CP000677">
    <property type="protein sequence ID" value="ABP64464.1"/>
    <property type="molecule type" value="Genomic_DNA"/>
</dbReference>
<dbReference type="Pfam" id="PF01037">
    <property type="entry name" value="AsnC_trans_reg"/>
    <property type="match status" value="1"/>
</dbReference>
<dbReference type="InterPro" id="IPR036390">
    <property type="entry name" value="WH_DNA-bd_sf"/>
</dbReference>
<dbReference type="Proteomes" id="UP000009134">
    <property type="component" value="Plasmid pNL2"/>
</dbReference>
<dbReference type="InterPro" id="IPR000485">
    <property type="entry name" value="AsnC-type_HTH_dom"/>
</dbReference>
<dbReference type="SUPFAM" id="SSF46785">
    <property type="entry name" value="Winged helix' DNA-binding domain"/>
    <property type="match status" value="1"/>
</dbReference>
<sequence>MPFEPPSFPSTDQLDRDIAQMLADDARLSFRKIAADLGVTEGTVRGRVKRLQNAGLLKLVPILDIDRARDCGPGEGGQHMMFVTVKCANGKLDQVRHGLLGLPQVSALYDANAAPRLVAICILSSLREAAEVTDKVIALDGIREVETELVLQSVKYNAAIAPIAALEDTGQAVAERED</sequence>
<name>A4XEV3_NOVAD</name>
<dbReference type="GO" id="GO:0043200">
    <property type="term" value="P:response to amino acid"/>
    <property type="evidence" value="ECO:0007669"/>
    <property type="project" value="TreeGrafter"/>
</dbReference>
<dbReference type="InterPro" id="IPR019887">
    <property type="entry name" value="Tscrpt_reg_AsnC/Lrp_C"/>
</dbReference>
<dbReference type="AlphaFoldDB" id="A4XEV3"/>
<keyword evidence="6" id="KW-0614">Plasmid</keyword>
<dbReference type="Pfam" id="PF13404">
    <property type="entry name" value="HTH_AsnC-type"/>
    <property type="match status" value="1"/>
</dbReference>
<evidence type="ECO:0000259" key="5">
    <source>
        <dbReference type="Pfam" id="PF13404"/>
    </source>
</evidence>
<dbReference type="InterPro" id="IPR036388">
    <property type="entry name" value="WH-like_DNA-bd_sf"/>
</dbReference>
<feature type="domain" description="HTH asnC-type" evidence="5">
    <location>
        <begin position="12"/>
        <end position="52"/>
    </location>
</feature>
<dbReference type="SUPFAM" id="SSF54909">
    <property type="entry name" value="Dimeric alpha+beta barrel"/>
    <property type="match status" value="1"/>
</dbReference>
<dbReference type="InterPro" id="IPR019888">
    <property type="entry name" value="Tscrpt_reg_AsnC-like"/>
</dbReference>
<dbReference type="GO" id="GO:0043565">
    <property type="term" value="F:sequence-specific DNA binding"/>
    <property type="evidence" value="ECO:0007669"/>
    <property type="project" value="InterPro"/>
</dbReference>
<proteinExistence type="predicted"/>
<accession>A4XEV3</accession>
<dbReference type="KEGG" id="nar:Saro_3604"/>
<dbReference type="eggNOG" id="COG1522">
    <property type="taxonomic scope" value="Bacteria"/>
</dbReference>
<feature type="domain" description="Transcription regulator AsnC/Lrp ligand binding" evidence="4">
    <location>
        <begin position="83"/>
        <end position="152"/>
    </location>
</feature>